<dbReference type="InterPro" id="IPR050611">
    <property type="entry name" value="ABCF"/>
</dbReference>
<protein>
    <recommendedName>
        <fullName evidence="5">Probable ATP-binding protein YheS</fullName>
    </recommendedName>
</protein>
<keyword evidence="9" id="KW-1185">Reference proteome</keyword>
<dbReference type="EMBL" id="RKHR01000004">
    <property type="protein sequence ID" value="ROS01965.1"/>
    <property type="molecule type" value="Genomic_DNA"/>
</dbReference>
<evidence type="ECO:0000256" key="1">
    <source>
        <dbReference type="ARBA" id="ARBA00022737"/>
    </source>
</evidence>
<dbReference type="PANTHER" id="PTHR19211">
    <property type="entry name" value="ATP-BINDING TRANSPORT PROTEIN-RELATED"/>
    <property type="match status" value="1"/>
</dbReference>
<dbReference type="Gene3D" id="3.40.50.300">
    <property type="entry name" value="P-loop containing nucleotide triphosphate hydrolases"/>
    <property type="match status" value="2"/>
</dbReference>
<keyword evidence="1" id="KW-0677">Repeat</keyword>
<proteinExistence type="inferred from homology"/>
<dbReference type="GO" id="GO:0005524">
    <property type="term" value="F:ATP binding"/>
    <property type="evidence" value="ECO:0007669"/>
    <property type="project" value="UniProtKB-KW"/>
</dbReference>
<dbReference type="Pfam" id="PF12848">
    <property type="entry name" value="ABC_tran_Xtn"/>
    <property type="match status" value="1"/>
</dbReference>
<dbReference type="InterPro" id="IPR003593">
    <property type="entry name" value="AAA+_ATPase"/>
</dbReference>
<dbReference type="GO" id="GO:0016887">
    <property type="term" value="F:ATP hydrolysis activity"/>
    <property type="evidence" value="ECO:0007669"/>
    <property type="project" value="InterPro"/>
</dbReference>
<accession>A0A3N2DRN4</accession>
<dbReference type="InterPro" id="IPR003439">
    <property type="entry name" value="ABC_transporter-like_ATP-bd"/>
</dbReference>
<dbReference type="PROSITE" id="PS00211">
    <property type="entry name" value="ABC_TRANSPORTER_1"/>
    <property type="match status" value="1"/>
</dbReference>
<dbReference type="PANTHER" id="PTHR19211:SF14">
    <property type="entry name" value="ATP-BINDING CASSETTE SUB-FAMILY F MEMBER 1"/>
    <property type="match status" value="1"/>
</dbReference>
<evidence type="ECO:0000256" key="3">
    <source>
        <dbReference type="ARBA" id="ARBA00022840"/>
    </source>
</evidence>
<sequence length="652" mass="72915">MSLGGWQVFCGLLECAAMIRLTDVSLLRGGRPLLSEANLTIHPGRRVGLIGANGSGKSSLFKLLQGELELDAGELAINPQWRIAHMAQEVASSNRRAIDYVLDGDTKLRYLQCEIESAQAREDHQAHASLLEQMEAVDGFNAELRGQRLLHGLGFSSHEVERSVADFSGGWRIRLNLAQALMCPSDLLLLDEPTNHLDLDACFWLENWLKRYDGTLVLVSHDRDFLDSVVDEIVALEQRQLHLYRGHYSAYERQRAERLALQQSAFEKQQRRVEEIQDFVRRFRAKATKAKQAQSRIKELERMELIAPAHADSPFKFHFLVHGKTSDPLLGLTDARLGYGDKVVVETQSLRLHPGSRIGLLGANGAGKSTLLKSLVGDLALLGGERLTGEHLHIGYFAQHQLEALDMSASPLLHLQRLTPKAREQEIRNFLGGFNFHGEDATGSIVNFSGGEKARLALAIVAWSKPNLLILDEPTNHLDLEMCHALTVAIQQFEGAVIVVSHDRHLLKNSVEQFWLLAEGGVSEFDGSLDDYHGLLQQLKQQAKQSPEQETVGRSVDRKAQRQYEAELRRQLAPLRKKAQSLEKKLDGLQQELVGVETALADVAIYEDVNKVSLQTSLLRQAELTQAVEALEGEWLEAQEELEEKEGELRRG</sequence>
<feature type="domain" description="ABC transporter" evidence="7">
    <location>
        <begin position="19"/>
        <end position="263"/>
    </location>
</feature>
<dbReference type="PROSITE" id="PS50893">
    <property type="entry name" value="ABC_TRANSPORTER_2"/>
    <property type="match status" value="2"/>
</dbReference>
<dbReference type="InterPro" id="IPR027417">
    <property type="entry name" value="P-loop_NTPase"/>
</dbReference>
<dbReference type="SUPFAM" id="SSF52540">
    <property type="entry name" value="P-loop containing nucleoside triphosphate hydrolases"/>
    <property type="match status" value="2"/>
</dbReference>
<evidence type="ECO:0000313" key="9">
    <source>
        <dbReference type="Proteomes" id="UP000275394"/>
    </source>
</evidence>
<evidence type="ECO:0000256" key="4">
    <source>
        <dbReference type="ARBA" id="ARBA00061571"/>
    </source>
</evidence>
<gene>
    <name evidence="8" type="ORF">EDC56_2414</name>
</gene>
<evidence type="ECO:0000256" key="2">
    <source>
        <dbReference type="ARBA" id="ARBA00022741"/>
    </source>
</evidence>
<dbReference type="FunFam" id="3.40.50.300:FF:002053">
    <property type="entry name" value="ABC transporter ATP-binding protein"/>
    <property type="match status" value="1"/>
</dbReference>
<evidence type="ECO:0000256" key="6">
    <source>
        <dbReference type="SAM" id="Coils"/>
    </source>
</evidence>
<dbReference type="CDD" id="cd03221">
    <property type="entry name" value="ABCF_EF-3"/>
    <property type="match status" value="2"/>
</dbReference>
<dbReference type="FunFam" id="3.40.50.300:FF:000011">
    <property type="entry name" value="Putative ABC transporter ATP-binding component"/>
    <property type="match status" value="1"/>
</dbReference>
<organism evidence="8 9">
    <name type="scientific">Sinobacterium caligoides</name>
    <dbReference type="NCBI Taxonomy" id="933926"/>
    <lineage>
        <taxon>Bacteria</taxon>
        <taxon>Pseudomonadati</taxon>
        <taxon>Pseudomonadota</taxon>
        <taxon>Gammaproteobacteria</taxon>
        <taxon>Cellvibrionales</taxon>
        <taxon>Spongiibacteraceae</taxon>
        <taxon>Sinobacterium</taxon>
    </lineage>
</organism>
<feature type="domain" description="ABC transporter" evidence="7">
    <location>
        <begin position="330"/>
        <end position="545"/>
    </location>
</feature>
<dbReference type="SMART" id="SM00382">
    <property type="entry name" value="AAA"/>
    <property type="match status" value="2"/>
</dbReference>
<evidence type="ECO:0000256" key="5">
    <source>
        <dbReference type="ARBA" id="ARBA00069073"/>
    </source>
</evidence>
<dbReference type="Pfam" id="PF00005">
    <property type="entry name" value="ABC_tran"/>
    <property type="match status" value="2"/>
</dbReference>
<feature type="coiled-coil region" evidence="6">
    <location>
        <begin position="565"/>
        <end position="648"/>
    </location>
</feature>
<dbReference type="Proteomes" id="UP000275394">
    <property type="component" value="Unassembled WGS sequence"/>
</dbReference>
<reference evidence="8 9" key="1">
    <citation type="submission" date="2018-11" db="EMBL/GenBank/DDBJ databases">
        <title>Genomic Encyclopedia of Type Strains, Phase IV (KMG-IV): sequencing the most valuable type-strain genomes for metagenomic binning, comparative biology and taxonomic classification.</title>
        <authorList>
            <person name="Goeker M."/>
        </authorList>
    </citation>
    <scope>NUCLEOTIDE SEQUENCE [LARGE SCALE GENOMIC DNA]</scope>
    <source>
        <strain evidence="8 9">DSM 100316</strain>
    </source>
</reference>
<comment type="similarity">
    <text evidence="4">Belongs to the ABC transporter superfamily. ABCF family. YheS subfamily.</text>
</comment>
<evidence type="ECO:0000259" key="7">
    <source>
        <dbReference type="PROSITE" id="PS50893"/>
    </source>
</evidence>
<name>A0A3N2DRN4_9GAMM</name>
<dbReference type="InterPro" id="IPR032781">
    <property type="entry name" value="ABC_tran_Xtn"/>
</dbReference>
<comment type="caution">
    <text evidence="8">The sequence shown here is derived from an EMBL/GenBank/DDBJ whole genome shotgun (WGS) entry which is preliminary data.</text>
</comment>
<dbReference type="AlphaFoldDB" id="A0A3N2DRN4"/>
<dbReference type="InterPro" id="IPR017871">
    <property type="entry name" value="ABC_transporter-like_CS"/>
</dbReference>
<keyword evidence="2" id="KW-0547">Nucleotide-binding</keyword>
<keyword evidence="6" id="KW-0175">Coiled coil</keyword>
<evidence type="ECO:0000313" key="8">
    <source>
        <dbReference type="EMBL" id="ROS01965.1"/>
    </source>
</evidence>
<keyword evidence="3 8" id="KW-0067">ATP-binding</keyword>